<gene>
    <name evidence="1" type="ORF">F0U47_10320</name>
</gene>
<proteinExistence type="predicted"/>
<dbReference type="AlphaFoldDB" id="A0A5B1M4X5"/>
<dbReference type="RefSeq" id="WP_149750252.1">
    <property type="nucleotide sequence ID" value="NZ_VUJW01000003.1"/>
</dbReference>
<keyword evidence="2" id="KW-1185">Reference proteome</keyword>
<name>A0A5B1M4X5_9ACTN</name>
<reference evidence="1 2" key="1">
    <citation type="submission" date="2019-09" db="EMBL/GenBank/DDBJ databases">
        <title>Nocardioides panacisoli sp. nov., isolated from the soil of a ginseng field.</title>
        <authorList>
            <person name="Cho C."/>
        </authorList>
    </citation>
    <scope>NUCLEOTIDE SEQUENCE [LARGE SCALE GENOMIC DNA]</scope>
    <source>
        <strain evidence="1 2">BN140041</strain>
    </source>
</reference>
<sequence length="174" mass="18794">MKRVTAVLAGLVVLAAILLAWLVARPASDPVKPRIGEDGTYAVGTIPGDERAVRTATEVLSAALSYDYRTLEDGMDTATRQMTDSFATEFRATFDKTAGKLAPKEQAVSRSLVRGAGLVESDEDHATCVVFLDQVLVESKDRAGKAPITVSKNRVLVTLRKEDGDWKVDGIEPF</sequence>
<evidence type="ECO:0000313" key="1">
    <source>
        <dbReference type="EMBL" id="KAA1427811.1"/>
    </source>
</evidence>
<dbReference type="EMBL" id="VUJW01000003">
    <property type="protein sequence ID" value="KAA1427811.1"/>
    <property type="molecule type" value="Genomic_DNA"/>
</dbReference>
<protein>
    <recommendedName>
        <fullName evidence="3">Mce-associated membrane protein</fullName>
    </recommendedName>
</protein>
<evidence type="ECO:0000313" key="2">
    <source>
        <dbReference type="Proteomes" id="UP000324351"/>
    </source>
</evidence>
<accession>A0A5B1M4X5</accession>
<evidence type="ECO:0008006" key="3">
    <source>
        <dbReference type="Google" id="ProtNLM"/>
    </source>
</evidence>
<comment type="caution">
    <text evidence="1">The sequence shown here is derived from an EMBL/GenBank/DDBJ whole genome shotgun (WGS) entry which is preliminary data.</text>
</comment>
<dbReference type="Proteomes" id="UP000324351">
    <property type="component" value="Unassembled WGS sequence"/>
</dbReference>
<organism evidence="1 2">
    <name type="scientific">Nocardioides antri</name>
    <dbReference type="NCBI Taxonomy" id="2607659"/>
    <lineage>
        <taxon>Bacteria</taxon>
        <taxon>Bacillati</taxon>
        <taxon>Actinomycetota</taxon>
        <taxon>Actinomycetes</taxon>
        <taxon>Propionibacteriales</taxon>
        <taxon>Nocardioidaceae</taxon>
        <taxon>Nocardioides</taxon>
    </lineage>
</organism>
<reference evidence="1 2" key="2">
    <citation type="submission" date="2019-09" db="EMBL/GenBank/DDBJ databases">
        <authorList>
            <person name="Jin C."/>
        </authorList>
    </citation>
    <scope>NUCLEOTIDE SEQUENCE [LARGE SCALE GENOMIC DNA]</scope>
    <source>
        <strain evidence="1 2">BN140041</strain>
    </source>
</reference>